<evidence type="ECO:0000313" key="2">
    <source>
        <dbReference type="EMBL" id="CAI9948453.1"/>
    </source>
</evidence>
<dbReference type="EMBL" id="CAXDID020000294">
    <property type="protein sequence ID" value="CAL6072203.1"/>
    <property type="molecule type" value="Genomic_DNA"/>
</dbReference>
<dbReference type="Pfam" id="PF13921">
    <property type="entry name" value="Myb_DNA-bind_6"/>
    <property type="match status" value="1"/>
</dbReference>
<dbReference type="EMBL" id="CATOUU010000838">
    <property type="protein sequence ID" value="CAI9953266.1"/>
    <property type="molecule type" value="Genomic_DNA"/>
</dbReference>
<keyword evidence="3" id="KW-0371">Homeobox</keyword>
<sequence length="90" mass="10939">MNKRTYHRWTDLESQNLYRCVVKYQKNWEQVQIQFPQFTMLQIQNKFLTLQKQVTIQNNIKTDQQVQPITSIENTDILQQIQDILKSQPE</sequence>
<dbReference type="SUPFAM" id="SSF46689">
    <property type="entry name" value="Homeodomain-like"/>
    <property type="match status" value="1"/>
</dbReference>
<dbReference type="CDD" id="cd00167">
    <property type="entry name" value="SANT"/>
    <property type="match status" value="1"/>
</dbReference>
<dbReference type="EMBL" id="CATOUU010000788">
    <property type="protein sequence ID" value="CAI9948453.1"/>
    <property type="molecule type" value="Genomic_DNA"/>
</dbReference>
<comment type="caution">
    <text evidence="3">The sequence shown here is derived from an EMBL/GenBank/DDBJ whole genome shotgun (WGS) entry which is preliminary data.</text>
</comment>
<dbReference type="InterPro" id="IPR009057">
    <property type="entry name" value="Homeodomain-like_sf"/>
</dbReference>
<evidence type="ECO:0000313" key="8">
    <source>
        <dbReference type="Proteomes" id="UP001642409"/>
    </source>
</evidence>
<organism evidence="3">
    <name type="scientific">Hexamita inflata</name>
    <dbReference type="NCBI Taxonomy" id="28002"/>
    <lineage>
        <taxon>Eukaryota</taxon>
        <taxon>Metamonada</taxon>
        <taxon>Diplomonadida</taxon>
        <taxon>Hexamitidae</taxon>
        <taxon>Hexamitinae</taxon>
        <taxon>Hexamita</taxon>
    </lineage>
</organism>
<dbReference type="AlphaFoldDB" id="A0AA86Q6V3"/>
<dbReference type="EMBL" id="CAXDID020000086">
    <property type="protein sequence ID" value="CAL6020569.1"/>
    <property type="molecule type" value="Genomic_DNA"/>
</dbReference>
<evidence type="ECO:0000313" key="6">
    <source>
        <dbReference type="EMBL" id="CAL6034965.1"/>
    </source>
</evidence>
<dbReference type="Proteomes" id="UP001642409">
    <property type="component" value="Unassembled WGS sequence"/>
</dbReference>
<protein>
    <submittedName>
        <fullName evidence="3">Homeobox-like domain superfamily</fullName>
    </submittedName>
    <submittedName>
        <fullName evidence="5">Homeobox-like_domain superfamily</fullName>
    </submittedName>
</protein>
<reference evidence="3" key="1">
    <citation type="submission" date="2023-06" db="EMBL/GenBank/DDBJ databases">
        <authorList>
            <person name="Kurt Z."/>
        </authorList>
    </citation>
    <scope>NUCLEOTIDE SEQUENCE</scope>
</reference>
<evidence type="ECO:0000259" key="1">
    <source>
        <dbReference type="SMART" id="SM00717"/>
    </source>
</evidence>
<dbReference type="InterPro" id="IPR001005">
    <property type="entry name" value="SANT/Myb"/>
</dbReference>
<reference evidence="5 8" key="2">
    <citation type="submission" date="2024-07" db="EMBL/GenBank/DDBJ databases">
        <authorList>
            <person name="Akdeniz Z."/>
        </authorList>
    </citation>
    <scope>NUCLEOTIDE SEQUENCE [LARGE SCALE GENOMIC DNA]</scope>
</reference>
<gene>
    <name evidence="5" type="ORF">HINF_LOCUS27590</name>
    <name evidence="6" type="ORF">HINF_LOCUS35707</name>
    <name evidence="2" type="ORF">HINF_LOCUS36098</name>
    <name evidence="3" type="ORF">HINF_LOCUS40911</name>
    <name evidence="4" type="ORF">HINF_LOCUS47318</name>
    <name evidence="7" type="ORF">HINF_LOCUS55511</name>
</gene>
<feature type="domain" description="Myb-like" evidence="1">
    <location>
        <begin position="5"/>
        <end position="53"/>
    </location>
</feature>
<dbReference type="Gene3D" id="1.10.10.60">
    <property type="entry name" value="Homeodomain-like"/>
    <property type="match status" value="1"/>
</dbReference>
<evidence type="ECO:0000313" key="3">
    <source>
        <dbReference type="EMBL" id="CAI9953266.1"/>
    </source>
</evidence>
<evidence type="ECO:0000313" key="7">
    <source>
        <dbReference type="EMBL" id="CAL6072203.1"/>
    </source>
</evidence>
<dbReference type="EMBL" id="CAXDID020000129">
    <property type="protein sequence ID" value="CAL6034965.1"/>
    <property type="molecule type" value="Genomic_DNA"/>
</dbReference>
<keyword evidence="3" id="KW-0238">DNA-binding</keyword>
<evidence type="ECO:0000313" key="5">
    <source>
        <dbReference type="EMBL" id="CAL6020569.1"/>
    </source>
</evidence>
<accession>A0AA86Q6V3</accession>
<keyword evidence="8" id="KW-1185">Reference proteome</keyword>
<proteinExistence type="predicted"/>
<dbReference type="GO" id="GO:0003677">
    <property type="term" value="F:DNA binding"/>
    <property type="evidence" value="ECO:0007669"/>
    <property type="project" value="UniProtKB-KW"/>
</dbReference>
<name>A0AA86Q6V3_9EUKA</name>
<dbReference type="SMART" id="SM00717">
    <property type="entry name" value="SANT"/>
    <property type="match status" value="1"/>
</dbReference>
<dbReference type="EMBL" id="CATOUU010000922">
    <property type="protein sequence ID" value="CAI9959673.1"/>
    <property type="molecule type" value="Genomic_DNA"/>
</dbReference>
<evidence type="ECO:0000313" key="4">
    <source>
        <dbReference type="EMBL" id="CAI9959673.1"/>
    </source>
</evidence>